<evidence type="ECO:0000313" key="3">
    <source>
        <dbReference type="EMBL" id="TXI50244.1"/>
    </source>
</evidence>
<dbReference type="EMBL" id="MVHH01000080">
    <property type="protein sequence ID" value="OQZ91331.1"/>
    <property type="molecule type" value="Genomic_DNA"/>
</dbReference>
<organism evidence="1 4">
    <name type="scientific">Mycolicibacter arupensis</name>
    <dbReference type="NCBI Taxonomy" id="342002"/>
    <lineage>
        <taxon>Bacteria</taxon>
        <taxon>Bacillati</taxon>
        <taxon>Actinomycetota</taxon>
        <taxon>Actinomycetes</taxon>
        <taxon>Mycobacteriales</taxon>
        <taxon>Mycobacteriaceae</taxon>
        <taxon>Mycolicibacter</taxon>
    </lineage>
</organism>
<sequence>MNWLKRIRSAVFFSDIDTVHRGGPGHVNVNVGSWPPEYLDLDQLARPAELPGAVGPLDELLRVLARDATTIRESVADAMQLVNTFADAVADAIRHQDQLLAYLQDRSTRQ</sequence>
<evidence type="ECO:0000313" key="2">
    <source>
        <dbReference type="EMBL" id="OQZ91331.1"/>
    </source>
</evidence>
<dbReference type="PATRIC" id="fig|342002.3.peg.6"/>
<accession>A0A0F5MXA7</accession>
<dbReference type="Proteomes" id="UP000192327">
    <property type="component" value="Unassembled WGS sequence"/>
</dbReference>
<reference evidence="2 5" key="3">
    <citation type="submission" date="2016-12" db="EMBL/GenBank/DDBJ databases">
        <title>The new phylogeny of genus Mycobacterium.</title>
        <authorList>
            <person name="Tortoli E."/>
            <person name="Trovato A."/>
            <person name="Cirillo D.M."/>
        </authorList>
    </citation>
    <scope>NUCLEOTIDE SEQUENCE [LARGE SCALE GENOMIC DNA]</scope>
    <source>
        <strain evidence="2 5">DSM 44942</strain>
    </source>
</reference>
<keyword evidence="5" id="KW-1185">Reference proteome</keyword>
<dbReference type="EMBL" id="LASW01000033">
    <property type="protein sequence ID" value="KKB99448.1"/>
    <property type="molecule type" value="Genomic_DNA"/>
</dbReference>
<dbReference type="Proteomes" id="UP000034416">
    <property type="component" value="Unassembled WGS sequence"/>
</dbReference>
<evidence type="ECO:0000313" key="4">
    <source>
        <dbReference type="Proteomes" id="UP000034416"/>
    </source>
</evidence>
<proteinExistence type="predicted"/>
<comment type="caution">
    <text evidence="1">The sequence shown here is derived from an EMBL/GenBank/DDBJ whole genome shotgun (WGS) entry which is preliminary data.</text>
</comment>
<reference evidence="3 6" key="4">
    <citation type="submission" date="2018-09" db="EMBL/GenBank/DDBJ databases">
        <title>Metagenome Assembled Genomes from an Advanced Water Purification Facility.</title>
        <authorList>
            <person name="Stamps B.W."/>
            <person name="Spear J.R."/>
        </authorList>
    </citation>
    <scope>NUCLEOTIDE SEQUENCE [LARGE SCALE GENOMIC DNA]</scope>
    <source>
        <strain evidence="3">Bin_29_2</strain>
    </source>
</reference>
<dbReference type="EMBL" id="SSGD01000158">
    <property type="protein sequence ID" value="TXI50244.1"/>
    <property type="molecule type" value="Genomic_DNA"/>
</dbReference>
<evidence type="ECO:0000313" key="6">
    <source>
        <dbReference type="Proteomes" id="UP000321797"/>
    </source>
</evidence>
<reference evidence="1" key="2">
    <citation type="submission" date="2015-04" db="EMBL/GenBank/DDBJ databases">
        <title>Genome sequence of Mycobacterium arupense strain GUC1.</title>
        <authorList>
            <person name="Greninger A.L."/>
            <person name="Cunningham G."/>
            <person name="Chiu C.Y."/>
            <person name="Miller S."/>
        </authorList>
    </citation>
    <scope>NUCLEOTIDE SEQUENCE</scope>
    <source>
        <strain evidence="1">GUC1</strain>
    </source>
</reference>
<dbReference type="Proteomes" id="UP000321797">
    <property type="component" value="Unassembled WGS sequence"/>
</dbReference>
<evidence type="ECO:0000313" key="5">
    <source>
        <dbReference type="Proteomes" id="UP000192327"/>
    </source>
</evidence>
<name>A0A0F5MXA7_9MYCO</name>
<protein>
    <submittedName>
        <fullName evidence="1">Uncharacterized protein</fullName>
    </submittedName>
</protein>
<gene>
    <name evidence="2" type="ORF">BST15_20040</name>
    <name evidence="3" type="ORF">E6Q54_21585</name>
    <name evidence="1" type="ORF">WR43_09500</name>
</gene>
<dbReference type="AlphaFoldDB" id="A0A0F5MXA7"/>
<dbReference type="STRING" id="342002.BST15_20040"/>
<dbReference type="RefSeq" id="WP_046189338.1">
    <property type="nucleotide sequence ID" value="NZ_JACKUJ010000046.1"/>
</dbReference>
<evidence type="ECO:0000313" key="1">
    <source>
        <dbReference type="EMBL" id="KKB99448.1"/>
    </source>
</evidence>
<reference evidence="4" key="1">
    <citation type="submission" date="2015-04" db="EMBL/GenBank/DDBJ databases">
        <title>Genome sequence of Mycobacterium arupense GUC1.</title>
        <authorList>
            <person name="Greninger A.L."/>
            <person name="Cunningham G."/>
            <person name="Chiu C.Y."/>
            <person name="Miller S."/>
        </authorList>
    </citation>
    <scope>NUCLEOTIDE SEQUENCE [LARGE SCALE GENOMIC DNA]</scope>
    <source>
        <strain evidence="4">GUC1</strain>
    </source>
</reference>